<dbReference type="EMBL" id="BK015404">
    <property type="protein sequence ID" value="DAE05151.1"/>
    <property type="molecule type" value="Genomic_DNA"/>
</dbReference>
<proteinExistence type="predicted"/>
<evidence type="ECO:0000313" key="1">
    <source>
        <dbReference type="EMBL" id="DAE05151.1"/>
    </source>
</evidence>
<protein>
    <submittedName>
        <fullName evidence="1">Uncharacterized protein</fullName>
    </submittedName>
</protein>
<sequence length="83" mass="9514">MLNLTITFRSGKHETITGVTKIECIYETFKKPEAILGDMFKFRDIKLNGNTFAIFKDGKEKPYGFYNGDAIETFKVEYVSESS</sequence>
<name>A0A8S5PDA1_9CAUD</name>
<reference evidence="1" key="1">
    <citation type="journal article" date="2021" name="Proc. Natl. Acad. Sci. U.S.A.">
        <title>A Catalog of Tens of Thousands of Viruses from Human Metagenomes Reveals Hidden Associations with Chronic Diseases.</title>
        <authorList>
            <person name="Tisza M.J."/>
            <person name="Buck C.B."/>
        </authorList>
    </citation>
    <scope>NUCLEOTIDE SEQUENCE</scope>
    <source>
        <strain evidence="1">CtZ1O5</strain>
    </source>
</reference>
<accession>A0A8S5PDA1</accession>
<organism evidence="1">
    <name type="scientific">Siphoviridae sp. ctZ1O5</name>
    <dbReference type="NCBI Taxonomy" id="2825555"/>
    <lineage>
        <taxon>Viruses</taxon>
        <taxon>Duplodnaviria</taxon>
        <taxon>Heunggongvirae</taxon>
        <taxon>Uroviricota</taxon>
        <taxon>Caudoviricetes</taxon>
    </lineage>
</organism>